<accession>A0A850QH27</accession>
<feature type="region of interest" description="Disordered" evidence="1">
    <location>
        <begin position="636"/>
        <end position="655"/>
    </location>
</feature>
<organism evidence="2 3">
    <name type="scientific">Undibacterium oligocarboniphilum</name>
    <dbReference type="NCBI Taxonomy" id="666702"/>
    <lineage>
        <taxon>Bacteria</taxon>
        <taxon>Pseudomonadati</taxon>
        <taxon>Pseudomonadota</taxon>
        <taxon>Betaproteobacteria</taxon>
        <taxon>Burkholderiales</taxon>
        <taxon>Oxalobacteraceae</taxon>
        <taxon>Undibacterium</taxon>
    </lineage>
</organism>
<evidence type="ECO:0000313" key="2">
    <source>
        <dbReference type="EMBL" id="NVO78588.1"/>
    </source>
</evidence>
<name>A0A850QH27_9BURK</name>
<reference evidence="2 3" key="1">
    <citation type="submission" date="2020-06" db="EMBL/GenBank/DDBJ databases">
        <authorList>
            <person name="Qiu C."/>
            <person name="Liu Z."/>
        </authorList>
    </citation>
    <scope>NUCLEOTIDE SEQUENCE [LARGE SCALE GENOMIC DNA]</scope>
    <source>
        <strain evidence="2 3">EM 1</strain>
    </source>
</reference>
<evidence type="ECO:0000313" key="3">
    <source>
        <dbReference type="Proteomes" id="UP000588051"/>
    </source>
</evidence>
<protein>
    <submittedName>
        <fullName evidence="2">DUF1631 family protein</fullName>
    </submittedName>
</protein>
<gene>
    <name evidence="2" type="ORF">HV832_12180</name>
</gene>
<dbReference type="InterPro" id="IPR012434">
    <property type="entry name" value="DUF1631"/>
</dbReference>
<feature type="region of interest" description="Disordered" evidence="1">
    <location>
        <begin position="739"/>
        <end position="758"/>
    </location>
</feature>
<dbReference type="Proteomes" id="UP000588051">
    <property type="component" value="Unassembled WGS sequence"/>
</dbReference>
<dbReference type="RefSeq" id="WP_176804114.1">
    <property type="nucleotide sequence ID" value="NZ_JABXYJ010000006.1"/>
</dbReference>
<evidence type="ECO:0000256" key="1">
    <source>
        <dbReference type="SAM" id="MobiDB-lite"/>
    </source>
</evidence>
<dbReference type="Pfam" id="PF07793">
    <property type="entry name" value="DUF1631"/>
    <property type="match status" value="1"/>
</dbReference>
<sequence length="758" mass="84591">MNSPKKQQILPETASAGAGEVLSGLVPAAMQPVLAQLDAFSGRLSNAMLALSEQSMDSREANLSFQAGQLLKRNSYAFYHLAAKELETAFSNDIQVLLCTGKLASACAGGDDQDLSLVSYEEMDKKLTFSRISRTIELDNAEQYAALNMRLSHVLGRDTLSIAQNPFRPDIVLQALYNAWCQFEPEENTHELILPLLSADILFDLAPVLYELNLVLVGKGILPDLQESYRIRQNLVKKTRPASPGRENCQPDSSGNSLGLQQKLDRYFSGGRSAAPPGVYAASGQDHAAPQLQSYAQPATGYQSSASPAQSAFFQHLAGLQHSLKLHQLMAEAKDILRLSQIREYFPEMASSGVEKHTVDLLAQVFDHVFRNSAIPQPVKELISVLQVPVLKAALIDQGFFFKEQHPARRLIDLLSRYSPTLDQSKGQDDPLFQAMQKNVQRISKEFNEEIALFDEVVTDLENFIAKQETAEAEALQTPIQHALLKEKIKQASMTANNEVALRIGTGEVVAFVEAFLENRWIKVLTLAYSVQEEKPHAVEDALRTMDDLIWSVKPKITLQERQELLNRLPAILARLNKWLSLIKWQDEDRVRFFAELAECHASIVRAPLELSPDKQLELAVEAAQQAAERRLQKRAEAEKKAAQQVSEDDDESSRQVHQLERGIWINYIPVTGQESIRVRLAWVSPMRSLYIFTSSQKEKSFSIPVTELEQAFREQRAQVLNLDKVMNQALLEALETMPESTPDTVAPVADDQVASAA</sequence>
<feature type="region of interest" description="Disordered" evidence="1">
    <location>
        <begin position="236"/>
        <end position="257"/>
    </location>
</feature>
<proteinExistence type="predicted"/>
<dbReference type="AlphaFoldDB" id="A0A850QH27"/>
<comment type="caution">
    <text evidence="2">The sequence shown here is derived from an EMBL/GenBank/DDBJ whole genome shotgun (WGS) entry which is preliminary data.</text>
</comment>
<dbReference type="EMBL" id="JABXYJ010000006">
    <property type="protein sequence ID" value="NVO78588.1"/>
    <property type="molecule type" value="Genomic_DNA"/>
</dbReference>
<keyword evidence="3" id="KW-1185">Reference proteome</keyword>